<evidence type="ECO:0008006" key="3">
    <source>
        <dbReference type="Google" id="ProtNLM"/>
    </source>
</evidence>
<name>A0A075B0S0_ROZAC</name>
<dbReference type="OrthoDB" id="2143764at2759"/>
<protein>
    <recommendedName>
        <fullName evidence="3">Crinkler (CRN) family protein</fullName>
    </recommendedName>
</protein>
<dbReference type="SUPFAM" id="SSF52540">
    <property type="entry name" value="P-loop containing nucleoside triphosphate hydrolases"/>
    <property type="match status" value="1"/>
</dbReference>
<proteinExistence type="predicted"/>
<evidence type="ECO:0000313" key="2">
    <source>
        <dbReference type="Proteomes" id="UP000030755"/>
    </source>
</evidence>
<dbReference type="InterPro" id="IPR027417">
    <property type="entry name" value="P-loop_NTPase"/>
</dbReference>
<feature type="non-terminal residue" evidence="1">
    <location>
        <position position="326"/>
    </location>
</feature>
<dbReference type="OMA" id="NICNATE"/>
<organism evidence="1 2">
    <name type="scientific">Rozella allomycis (strain CSF55)</name>
    <dbReference type="NCBI Taxonomy" id="988480"/>
    <lineage>
        <taxon>Eukaryota</taxon>
        <taxon>Fungi</taxon>
        <taxon>Fungi incertae sedis</taxon>
        <taxon>Cryptomycota</taxon>
        <taxon>Cryptomycota incertae sedis</taxon>
        <taxon>Rozella</taxon>
    </lineage>
</organism>
<gene>
    <name evidence="1" type="ORF">O9G_006227</name>
</gene>
<dbReference type="STRING" id="988480.A0A075B0S0"/>
<dbReference type="PANTHER" id="PTHR33129">
    <property type="entry name" value="PROTEIN KINASE DOMAIN-CONTAINING PROTEIN-RELATED"/>
    <property type="match status" value="1"/>
</dbReference>
<feature type="non-terminal residue" evidence="1">
    <location>
        <position position="1"/>
    </location>
</feature>
<reference evidence="1 2" key="1">
    <citation type="journal article" date="2013" name="Curr. Biol.">
        <title>Shared signatures of parasitism and phylogenomics unite Cryptomycota and microsporidia.</title>
        <authorList>
            <person name="James T.Y."/>
            <person name="Pelin A."/>
            <person name="Bonen L."/>
            <person name="Ahrendt S."/>
            <person name="Sain D."/>
            <person name="Corradi N."/>
            <person name="Stajich J.E."/>
        </authorList>
    </citation>
    <scope>NUCLEOTIDE SEQUENCE [LARGE SCALE GENOMIC DNA]</scope>
    <source>
        <strain evidence="1 2">CSF55</strain>
    </source>
</reference>
<sequence length="326" mass="36602">IVTFPPCNVPFYNNICNATERDGWISFGQKIPSTTLENLYIRASYRTIASSINSGINKAIITGTPGIGKSLFLIYLLWKLVKDGKRVLFIYHPFNIYYDGKGGVFLFASGRLPLDNDYSFWNDTLWCLFDAKFKKEAHLGELPVELCTFILSTSPRREMLNDFKKPPVPQVFYMPTWSEAELEAIADLFPGANQWRGRFVFLGGIPRHVLEVTARDPTEILEAACSDCNLNDCIKKIGIDSTNTEKSKVVHPLVHVTSTHPHTNSSVCYASQKALDIIVRNRGKEARGRMSELLESCQGNPLTAALCGYIFEPYAIELLEKGGTFK</sequence>
<accession>A0A075B0S0</accession>
<dbReference type="PANTHER" id="PTHR33129:SF3">
    <property type="entry name" value="HOT SPOT (RHS) PROTEIN, PUTATIVE-RELATED"/>
    <property type="match status" value="1"/>
</dbReference>
<evidence type="ECO:0000313" key="1">
    <source>
        <dbReference type="EMBL" id="EPZ34569.1"/>
    </source>
</evidence>
<dbReference type="InterPro" id="IPR052980">
    <property type="entry name" value="Crinkler_effector"/>
</dbReference>
<dbReference type="HOGENOM" id="CLU_854077_0_0_1"/>
<keyword evidence="2" id="KW-1185">Reference proteome</keyword>
<dbReference type="EMBL" id="KE560944">
    <property type="protein sequence ID" value="EPZ34569.1"/>
    <property type="molecule type" value="Genomic_DNA"/>
</dbReference>
<dbReference type="AlphaFoldDB" id="A0A075B0S0"/>
<dbReference type="Proteomes" id="UP000030755">
    <property type="component" value="Unassembled WGS sequence"/>
</dbReference>